<keyword evidence="2" id="KW-0479">Metal-binding</keyword>
<dbReference type="PANTHER" id="PTHR30502">
    <property type="entry name" value="2-KETO-3-DEOXY-L-RHAMNONATE ALDOLASE"/>
    <property type="match status" value="1"/>
</dbReference>
<dbReference type="InterPro" id="IPR050251">
    <property type="entry name" value="HpcH-HpaI_aldolase"/>
</dbReference>
<evidence type="ECO:0000313" key="6">
    <source>
        <dbReference type="Proteomes" id="UP000646833"/>
    </source>
</evidence>
<accession>A0A830DXX3</accession>
<keyword evidence="3" id="KW-0456">Lyase</keyword>
<evidence type="ECO:0000313" key="5">
    <source>
        <dbReference type="EMBL" id="GGC70612.1"/>
    </source>
</evidence>
<name>A0A830DXX3_9EURY</name>
<sequence>MNIKQSIESREHPFGTWISVGHPTIAEAAAQLDIDFVLLDMEHTTMDLETIESMVRAVDAAPGATDAIVRVPWNDPVRLKRAVDIGMAGVMVPMIDTPEEARELVRAIRYPPDGIRGIAGSRATRYGRNFEEYVTTANGSILTVAQIETELGLENAKEIAEVEGIDALFVGPADLSGALGHFAEWDSPEFVDALNAVIEAGKEADVPVGTLAVNADEIPDRVEQGFDFLIAGKDVSLLMGGINDAVDRYNASLENSLTLND</sequence>
<evidence type="ECO:0000256" key="3">
    <source>
        <dbReference type="ARBA" id="ARBA00023239"/>
    </source>
</evidence>
<proteinExistence type="inferred from homology"/>
<dbReference type="SUPFAM" id="SSF51621">
    <property type="entry name" value="Phosphoenolpyruvate/pyruvate domain"/>
    <property type="match status" value="1"/>
</dbReference>
<comment type="similarity">
    <text evidence="1">Belongs to the HpcH/HpaI aldolase family.</text>
</comment>
<feature type="domain" description="HpcH/HpaI aldolase/citrate lyase" evidence="4">
    <location>
        <begin position="15"/>
        <end position="238"/>
    </location>
</feature>
<dbReference type="InterPro" id="IPR005000">
    <property type="entry name" value="Aldolase/citrate-lyase_domain"/>
</dbReference>
<protein>
    <submittedName>
        <fullName evidence="5">2-dehydro-3-deoxyglucarate aldolase</fullName>
    </submittedName>
</protein>
<dbReference type="Pfam" id="PF03328">
    <property type="entry name" value="HpcH_HpaI"/>
    <property type="match status" value="1"/>
</dbReference>
<gene>
    <name evidence="5" type="ORF">GCM10007209_35670</name>
</gene>
<dbReference type="EMBL" id="BMCI01000008">
    <property type="protein sequence ID" value="GGC70612.1"/>
    <property type="molecule type" value="Genomic_DNA"/>
</dbReference>
<organism evidence="5 6">
    <name type="scientific">Haloferax sulfurifontis</name>
    <dbReference type="NCBI Taxonomy" id="255616"/>
    <lineage>
        <taxon>Archaea</taxon>
        <taxon>Methanobacteriati</taxon>
        <taxon>Methanobacteriota</taxon>
        <taxon>Stenosarchaea group</taxon>
        <taxon>Halobacteria</taxon>
        <taxon>Halobacteriales</taxon>
        <taxon>Haloferacaceae</taxon>
        <taxon>Haloferax</taxon>
    </lineage>
</organism>
<dbReference type="GO" id="GO:0016832">
    <property type="term" value="F:aldehyde-lyase activity"/>
    <property type="evidence" value="ECO:0007669"/>
    <property type="project" value="TreeGrafter"/>
</dbReference>
<reference evidence="5" key="2">
    <citation type="submission" date="2020-09" db="EMBL/GenBank/DDBJ databases">
        <authorList>
            <person name="Sun Q."/>
            <person name="Sedlacek I."/>
        </authorList>
    </citation>
    <scope>NUCLEOTIDE SEQUENCE</scope>
    <source>
        <strain evidence="5">CCM 7217</strain>
    </source>
</reference>
<dbReference type="PANTHER" id="PTHR30502:SF0">
    <property type="entry name" value="PHOSPHOENOLPYRUVATE CARBOXYLASE FAMILY PROTEIN"/>
    <property type="match status" value="1"/>
</dbReference>
<evidence type="ECO:0000259" key="4">
    <source>
        <dbReference type="Pfam" id="PF03328"/>
    </source>
</evidence>
<dbReference type="InterPro" id="IPR040442">
    <property type="entry name" value="Pyrv_kinase-like_dom_sf"/>
</dbReference>
<dbReference type="Gene3D" id="3.20.20.60">
    <property type="entry name" value="Phosphoenolpyruvate-binding domains"/>
    <property type="match status" value="1"/>
</dbReference>
<dbReference type="AlphaFoldDB" id="A0A830DXX3"/>
<dbReference type="Proteomes" id="UP000646833">
    <property type="component" value="Unassembled WGS sequence"/>
</dbReference>
<evidence type="ECO:0000256" key="2">
    <source>
        <dbReference type="ARBA" id="ARBA00022723"/>
    </source>
</evidence>
<comment type="caution">
    <text evidence="5">The sequence shown here is derived from an EMBL/GenBank/DDBJ whole genome shotgun (WGS) entry which is preliminary data.</text>
</comment>
<dbReference type="GO" id="GO:0046872">
    <property type="term" value="F:metal ion binding"/>
    <property type="evidence" value="ECO:0007669"/>
    <property type="project" value="UniProtKB-KW"/>
</dbReference>
<dbReference type="GO" id="GO:0005737">
    <property type="term" value="C:cytoplasm"/>
    <property type="evidence" value="ECO:0007669"/>
    <property type="project" value="TreeGrafter"/>
</dbReference>
<dbReference type="InterPro" id="IPR015813">
    <property type="entry name" value="Pyrv/PenolPyrv_kinase-like_dom"/>
</dbReference>
<dbReference type="RefSeq" id="WP_188424825.1">
    <property type="nucleotide sequence ID" value="NZ_BMCI01000008.1"/>
</dbReference>
<evidence type="ECO:0000256" key="1">
    <source>
        <dbReference type="ARBA" id="ARBA00005568"/>
    </source>
</evidence>
<reference evidence="5" key="1">
    <citation type="journal article" date="2014" name="Int. J. Syst. Evol. Microbiol.">
        <title>Complete genome sequence of Corynebacterium casei LMG S-19264T (=DSM 44701T), isolated from a smear-ripened cheese.</title>
        <authorList>
            <consortium name="US DOE Joint Genome Institute (JGI-PGF)"/>
            <person name="Walter F."/>
            <person name="Albersmeier A."/>
            <person name="Kalinowski J."/>
            <person name="Ruckert C."/>
        </authorList>
    </citation>
    <scope>NUCLEOTIDE SEQUENCE</scope>
    <source>
        <strain evidence="5">CCM 7217</strain>
    </source>
</reference>